<feature type="region of interest" description="Disordered" evidence="1">
    <location>
        <begin position="35"/>
        <end position="61"/>
    </location>
</feature>
<reference evidence="4" key="1">
    <citation type="submission" date="2023-07" db="EMBL/GenBank/DDBJ databases">
        <title>30 novel species of actinomycetes from the DSMZ collection.</title>
        <authorList>
            <person name="Nouioui I."/>
        </authorList>
    </citation>
    <scope>NUCLEOTIDE SEQUENCE [LARGE SCALE GENOMIC DNA]</scope>
    <source>
        <strain evidence="4">DSM 44399</strain>
    </source>
</reference>
<comment type="caution">
    <text evidence="3">The sequence shown here is derived from an EMBL/GenBank/DDBJ whole genome shotgun (WGS) entry which is preliminary data.</text>
</comment>
<evidence type="ECO:0000256" key="1">
    <source>
        <dbReference type="SAM" id="MobiDB-lite"/>
    </source>
</evidence>
<evidence type="ECO:0000313" key="3">
    <source>
        <dbReference type="EMBL" id="MDT0262910.1"/>
    </source>
</evidence>
<organism evidence="3 4">
    <name type="scientific">Jatrophihabitans lederbergiae</name>
    <dbReference type="NCBI Taxonomy" id="3075547"/>
    <lineage>
        <taxon>Bacteria</taxon>
        <taxon>Bacillati</taxon>
        <taxon>Actinomycetota</taxon>
        <taxon>Actinomycetes</taxon>
        <taxon>Jatrophihabitantales</taxon>
        <taxon>Jatrophihabitantaceae</taxon>
        <taxon>Jatrophihabitans</taxon>
    </lineage>
</organism>
<keyword evidence="2" id="KW-0732">Signal</keyword>
<feature type="signal peptide" evidence="2">
    <location>
        <begin position="1"/>
        <end position="24"/>
    </location>
</feature>
<feature type="chain" id="PRO_5046314730" description="DUF5666 domain-containing protein" evidence="2">
    <location>
        <begin position="25"/>
        <end position="166"/>
    </location>
</feature>
<dbReference type="Proteomes" id="UP001183176">
    <property type="component" value="Unassembled WGS sequence"/>
</dbReference>
<dbReference type="RefSeq" id="WP_311424057.1">
    <property type="nucleotide sequence ID" value="NZ_JAVREH010000024.1"/>
</dbReference>
<sequence>MFKQIVLAGSAAAVVLGAGTAALAASGSTSAQAASLTSTTSSQPAAPGTSAPGKAARGREGAKRHLRHALHAQWVTRAGKDKTGFVTHDEIRGQVTAVSATSITVKAADDVSQTYSVTSATKVHTRAEARGKAATISEVHAGDRVVVTGTGTSTLTALHVMDGAKK</sequence>
<proteinExistence type="predicted"/>
<evidence type="ECO:0008006" key="5">
    <source>
        <dbReference type="Google" id="ProtNLM"/>
    </source>
</evidence>
<gene>
    <name evidence="3" type="ORF">RM423_16060</name>
</gene>
<feature type="compositionally biased region" description="Low complexity" evidence="1">
    <location>
        <begin position="35"/>
        <end position="53"/>
    </location>
</feature>
<dbReference type="EMBL" id="JAVREH010000024">
    <property type="protein sequence ID" value="MDT0262910.1"/>
    <property type="molecule type" value="Genomic_DNA"/>
</dbReference>
<evidence type="ECO:0000313" key="4">
    <source>
        <dbReference type="Proteomes" id="UP001183176"/>
    </source>
</evidence>
<evidence type="ECO:0000256" key="2">
    <source>
        <dbReference type="SAM" id="SignalP"/>
    </source>
</evidence>
<keyword evidence="4" id="KW-1185">Reference proteome</keyword>
<protein>
    <recommendedName>
        <fullName evidence="5">DUF5666 domain-containing protein</fullName>
    </recommendedName>
</protein>
<name>A0ABU2JD81_9ACTN</name>
<accession>A0ABU2JD81</accession>